<gene>
    <name evidence="7" type="ORF">GALL_09420</name>
</gene>
<accession>A0A1J5TQK8</accession>
<feature type="domain" description="EamA" evidence="6">
    <location>
        <begin position="147"/>
        <end position="296"/>
    </location>
</feature>
<dbReference type="GO" id="GO:0016020">
    <property type="term" value="C:membrane"/>
    <property type="evidence" value="ECO:0007669"/>
    <property type="project" value="UniProtKB-SubCell"/>
</dbReference>
<feature type="transmembrane region" description="Helical" evidence="5">
    <location>
        <begin position="252"/>
        <end position="272"/>
    </location>
</feature>
<protein>
    <submittedName>
        <fullName evidence="7">EamA-like transporter family protein</fullName>
    </submittedName>
</protein>
<comment type="caution">
    <text evidence="7">The sequence shown here is derived from an EMBL/GenBank/DDBJ whole genome shotgun (WGS) entry which is preliminary data.</text>
</comment>
<comment type="subcellular location">
    <subcellularLocation>
        <location evidence="1">Membrane</location>
        <topology evidence="1">Multi-pass membrane protein</topology>
    </subcellularLocation>
</comment>
<evidence type="ECO:0000256" key="4">
    <source>
        <dbReference type="ARBA" id="ARBA00023136"/>
    </source>
</evidence>
<sequence length="299" mass="30502">MAGAFLTLIFFAVTAVFAGRSALLLGPVPANLARLVVAALVLGSWVAFQGGAAAGPSVAAWLFLSGVAGFGLGGLAMFQALPRLGASLSMLIVQCLTVWVAAGGEAAWLGTRLGAGQWALAALTVLGVAIGLMPSSWPSLEPRAWRTGVAWALVSALGQGLGAVISRKAYAVAHLAGRIPDPGEAAWLRVLGGLGVAAAALVWCAARRRRETDTPADGGLRRAWPWVAANALTGPVLGVACYQWALSSTPAGLVQPVVSASPLLTIPFALWLEGRRPKPRYYAGAVVAVAGVVLLSLTA</sequence>
<feature type="transmembrane region" description="Helical" evidence="5">
    <location>
        <begin position="60"/>
        <end position="81"/>
    </location>
</feature>
<dbReference type="EMBL" id="MLJW01000002">
    <property type="protein sequence ID" value="OIR18605.1"/>
    <property type="molecule type" value="Genomic_DNA"/>
</dbReference>
<evidence type="ECO:0000256" key="2">
    <source>
        <dbReference type="ARBA" id="ARBA00022692"/>
    </source>
</evidence>
<evidence type="ECO:0000259" key="6">
    <source>
        <dbReference type="Pfam" id="PF00892"/>
    </source>
</evidence>
<dbReference type="Pfam" id="PF00892">
    <property type="entry name" value="EamA"/>
    <property type="match status" value="2"/>
</dbReference>
<dbReference type="SUPFAM" id="SSF103481">
    <property type="entry name" value="Multidrug resistance efflux transporter EmrE"/>
    <property type="match status" value="2"/>
</dbReference>
<dbReference type="PANTHER" id="PTHR32322">
    <property type="entry name" value="INNER MEMBRANE TRANSPORTER"/>
    <property type="match status" value="1"/>
</dbReference>
<organism evidence="7">
    <name type="scientific">mine drainage metagenome</name>
    <dbReference type="NCBI Taxonomy" id="410659"/>
    <lineage>
        <taxon>unclassified sequences</taxon>
        <taxon>metagenomes</taxon>
        <taxon>ecological metagenomes</taxon>
    </lineage>
</organism>
<feature type="domain" description="EamA" evidence="6">
    <location>
        <begin position="4"/>
        <end position="130"/>
    </location>
</feature>
<dbReference type="Gene3D" id="1.10.3730.20">
    <property type="match status" value="1"/>
</dbReference>
<dbReference type="InterPro" id="IPR000620">
    <property type="entry name" value="EamA_dom"/>
</dbReference>
<feature type="transmembrane region" description="Helical" evidence="5">
    <location>
        <begin position="227"/>
        <end position="246"/>
    </location>
</feature>
<dbReference type="AlphaFoldDB" id="A0A1J5TQK8"/>
<name>A0A1J5TQK8_9ZZZZ</name>
<keyword evidence="2 5" id="KW-0812">Transmembrane</keyword>
<feature type="transmembrane region" description="Helical" evidence="5">
    <location>
        <begin position="186"/>
        <end position="206"/>
    </location>
</feature>
<dbReference type="InterPro" id="IPR050638">
    <property type="entry name" value="AA-Vitamin_Transporters"/>
</dbReference>
<reference evidence="7" key="1">
    <citation type="submission" date="2016-10" db="EMBL/GenBank/DDBJ databases">
        <title>Sequence of Gallionella enrichment culture.</title>
        <authorList>
            <person name="Poehlein A."/>
            <person name="Muehling M."/>
            <person name="Daniel R."/>
        </authorList>
    </citation>
    <scope>NUCLEOTIDE SEQUENCE</scope>
</reference>
<keyword evidence="3 5" id="KW-1133">Transmembrane helix</keyword>
<keyword evidence="4 5" id="KW-0472">Membrane</keyword>
<evidence type="ECO:0000256" key="1">
    <source>
        <dbReference type="ARBA" id="ARBA00004141"/>
    </source>
</evidence>
<evidence type="ECO:0000256" key="3">
    <source>
        <dbReference type="ARBA" id="ARBA00022989"/>
    </source>
</evidence>
<evidence type="ECO:0000256" key="5">
    <source>
        <dbReference type="SAM" id="Phobius"/>
    </source>
</evidence>
<proteinExistence type="predicted"/>
<feature type="transmembrane region" description="Helical" evidence="5">
    <location>
        <begin position="149"/>
        <end position="166"/>
    </location>
</feature>
<dbReference type="InterPro" id="IPR037185">
    <property type="entry name" value="EmrE-like"/>
</dbReference>
<feature type="transmembrane region" description="Helical" evidence="5">
    <location>
        <begin position="118"/>
        <end position="137"/>
    </location>
</feature>
<evidence type="ECO:0000313" key="7">
    <source>
        <dbReference type="EMBL" id="OIR18605.1"/>
    </source>
</evidence>
<dbReference type="PANTHER" id="PTHR32322:SF2">
    <property type="entry name" value="EAMA DOMAIN-CONTAINING PROTEIN"/>
    <property type="match status" value="1"/>
</dbReference>
<feature type="transmembrane region" description="Helical" evidence="5">
    <location>
        <begin position="28"/>
        <end position="48"/>
    </location>
</feature>
<feature type="transmembrane region" description="Helical" evidence="5">
    <location>
        <begin position="281"/>
        <end position="298"/>
    </location>
</feature>